<dbReference type="InterPro" id="IPR051135">
    <property type="entry name" value="Gal/GlcNAc/GalNAc_ST"/>
</dbReference>
<dbReference type="GO" id="GO:0006790">
    <property type="term" value="P:sulfur compound metabolic process"/>
    <property type="evidence" value="ECO:0007669"/>
    <property type="project" value="TreeGrafter"/>
</dbReference>
<name>A0A0K2UHJ1_LEPSM</name>
<dbReference type="InterPro" id="IPR027417">
    <property type="entry name" value="P-loop_NTPase"/>
</dbReference>
<feature type="transmembrane region" description="Helical" evidence="1">
    <location>
        <begin position="6"/>
        <end position="26"/>
    </location>
</feature>
<dbReference type="OrthoDB" id="6138663at2759"/>
<dbReference type="Gene3D" id="3.40.50.300">
    <property type="entry name" value="P-loop containing nucleotide triphosphate hydrolases"/>
    <property type="match status" value="1"/>
</dbReference>
<sequence>MFTYVLVQSSVSSVLLSPYYYASIYLWETKMSGLGRKIGISLILMCGVYVIILNNLLPLNPFLPTSPSPLNASLPTFGYLQQGKTALKFLLESSEIKAARHRVSDELKDFPLDQIHLLNQKGQRYSPSWADLLLEEGGQPLRALIFTTWRSGSTFMGDILTSHPSAFYHYEPLLYIGIRQVRESDPGLADQAINVIKSLLHCKYDDLGDYLSYGKKHHWLFNHNERLWNHCLNGKKKACWNPQTLDKICAIHPFQTLKTVRLRLSLARSFLDDKSLQNIKILHIVRDPRGTLQSRKHRDWCPGEPDCYEPKNLCSDLTSDYHSAKELIRDYPNRFMVFRYEDFSNDPFNNSKKVLDFFSFVYHDKVRDFLKSHTAIKKGGVSSTFRNSKTAPYHWMKDLKIEEILSIQKECGEALRLWGYVPYKYSSTDNSYIKSFNPLTNYSLV</sequence>
<reference evidence="3" key="1">
    <citation type="submission" date="2014-05" db="EMBL/GenBank/DDBJ databases">
        <authorList>
            <person name="Chronopoulou M."/>
        </authorList>
    </citation>
    <scope>NUCLEOTIDE SEQUENCE</scope>
    <source>
        <tissue evidence="3">Whole organism</tissue>
    </source>
</reference>
<accession>A0A0K2UHJ1</accession>
<keyword evidence="1" id="KW-0472">Membrane</keyword>
<dbReference type="EMBL" id="HACA01020363">
    <property type="protein sequence ID" value="CDW37724.1"/>
    <property type="molecule type" value="Transcribed_RNA"/>
</dbReference>
<dbReference type="GO" id="GO:0001517">
    <property type="term" value="F:N-acetylglucosamine 6-O-sulfotransferase activity"/>
    <property type="evidence" value="ECO:0007669"/>
    <property type="project" value="TreeGrafter"/>
</dbReference>
<dbReference type="AlphaFoldDB" id="A0A0K2UHJ1"/>
<dbReference type="PANTHER" id="PTHR10704:SF44">
    <property type="entry name" value="LD35051P-RELATED"/>
    <property type="match status" value="1"/>
</dbReference>
<feature type="domain" description="Sulfotransferase" evidence="2">
    <location>
        <begin position="143"/>
        <end position="361"/>
    </location>
</feature>
<dbReference type="SUPFAM" id="SSF52540">
    <property type="entry name" value="P-loop containing nucleoside triphosphate hydrolases"/>
    <property type="match status" value="1"/>
</dbReference>
<feature type="transmembrane region" description="Helical" evidence="1">
    <location>
        <begin position="38"/>
        <end position="57"/>
    </location>
</feature>
<dbReference type="PANTHER" id="PTHR10704">
    <property type="entry name" value="CARBOHYDRATE SULFOTRANSFERASE"/>
    <property type="match status" value="1"/>
</dbReference>
<evidence type="ECO:0000259" key="2">
    <source>
        <dbReference type="Pfam" id="PF00685"/>
    </source>
</evidence>
<keyword evidence="3" id="KW-0808">Transferase</keyword>
<evidence type="ECO:0000313" key="3">
    <source>
        <dbReference type="EMBL" id="CDW37724.1"/>
    </source>
</evidence>
<evidence type="ECO:0000256" key="1">
    <source>
        <dbReference type="SAM" id="Phobius"/>
    </source>
</evidence>
<dbReference type="Pfam" id="PF00685">
    <property type="entry name" value="Sulfotransfer_1"/>
    <property type="match status" value="1"/>
</dbReference>
<protein>
    <submittedName>
        <fullName evidence="3">Carbohydrate sulfotransferase 4like [Apis florea]</fullName>
    </submittedName>
</protein>
<keyword evidence="1" id="KW-0812">Transmembrane</keyword>
<dbReference type="GO" id="GO:0006044">
    <property type="term" value="P:N-acetylglucosamine metabolic process"/>
    <property type="evidence" value="ECO:0007669"/>
    <property type="project" value="TreeGrafter"/>
</dbReference>
<proteinExistence type="predicted"/>
<organism evidence="3">
    <name type="scientific">Lepeophtheirus salmonis</name>
    <name type="common">Salmon louse</name>
    <name type="synonym">Caligus salmonis</name>
    <dbReference type="NCBI Taxonomy" id="72036"/>
    <lineage>
        <taxon>Eukaryota</taxon>
        <taxon>Metazoa</taxon>
        <taxon>Ecdysozoa</taxon>
        <taxon>Arthropoda</taxon>
        <taxon>Crustacea</taxon>
        <taxon>Multicrustacea</taxon>
        <taxon>Hexanauplia</taxon>
        <taxon>Copepoda</taxon>
        <taxon>Siphonostomatoida</taxon>
        <taxon>Caligidae</taxon>
        <taxon>Lepeophtheirus</taxon>
    </lineage>
</organism>
<keyword evidence="1" id="KW-1133">Transmembrane helix</keyword>
<dbReference type="InterPro" id="IPR000863">
    <property type="entry name" value="Sulfotransferase_dom"/>
</dbReference>